<dbReference type="Proteomes" id="UP000095759">
    <property type="component" value="Unassembled WGS sequence"/>
</dbReference>
<keyword evidence="3" id="KW-1185">Reference proteome</keyword>
<sequence>MGQIHRESHVHVQARTAQRCAEHAGDLLRSATGSDAPGTRVAQRNDRRAGRTSEAGQARAERLRCGRTRVPSAGQTALTVDQHVTALGQGRECVIERPGRMLAPPVHRNMTAPLEREPQERDTPKPSGGHDDGLDAHPVQSGQSDSRVGKRVVVGSDDAAGGKAAREV</sequence>
<proteinExistence type="predicted"/>
<gene>
    <name evidence="2" type="ORF">AS594_03230</name>
</gene>
<evidence type="ECO:0000313" key="2">
    <source>
        <dbReference type="EMBL" id="OEJ23636.1"/>
    </source>
</evidence>
<evidence type="ECO:0000256" key="1">
    <source>
        <dbReference type="SAM" id="MobiDB-lite"/>
    </source>
</evidence>
<reference evidence="2 3" key="1">
    <citation type="submission" date="2016-08" db="EMBL/GenBank/DDBJ databases">
        <title>Complete genome sequence of Streptomyces agglomeratus strain 6-3-2, a novel anti-MRSA actinomycete isolated from Wuli of Tebit, China.</title>
        <authorList>
            <person name="Chen X."/>
        </authorList>
    </citation>
    <scope>NUCLEOTIDE SEQUENCE [LARGE SCALE GENOMIC DNA]</scope>
    <source>
        <strain evidence="2 3">6-3-2</strain>
    </source>
</reference>
<feature type="compositionally biased region" description="Basic and acidic residues" evidence="1">
    <location>
        <begin position="114"/>
        <end position="135"/>
    </location>
</feature>
<comment type="caution">
    <text evidence="2">The sequence shown here is derived from an EMBL/GenBank/DDBJ whole genome shotgun (WGS) entry which is preliminary data.</text>
</comment>
<organism evidence="2 3">
    <name type="scientific">Streptomyces agglomeratus</name>
    <dbReference type="NCBI Taxonomy" id="285458"/>
    <lineage>
        <taxon>Bacteria</taxon>
        <taxon>Bacillati</taxon>
        <taxon>Actinomycetota</taxon>
        <taxon>Actinomycetes</taxon>
        <taxon>Kitasatosporales</taxon>
        <taxon>Streptomycetaceae</taxon>
        <taxon>Streptomyces</taxon>
    </lineage>
</organism>
<feature type="region of interest" description="Disordered" evidence="1">
    <location>
        <begin position="28"/>
        <end position="70"/>
    </location>
</feature>
<name>A0A1E5P277_9ACTN</name>
<feature type="region of interest" description="Disordered" evidence="1">
    <location>
        <begin position="96"/>
        <end position="168"/>
    </location>
</feature>
<protein>
    <submittedName>
        <fullName evidence="2">Uncharacterized protein</fullName>
    </submittedName>
</protein>
<dbReference type="EMBL" id="MEHJ01000001">
    <property type="protein sequence ID" value="OEJ23636.1"/>
    <property type="molecule type" value="Genomic_DNA"/>
</dbReference>
<dbReference type="AlphaFoldDB" id="A0A1E5P277"/>
<evidence type="ECO:0000313" key="3">
    <source>
        <dbReference type="Proteomes" id="UP000095759"/>
    </source>
</evidence>
<accession>A0A1E5P277</accession>